<accession>A0A0G4F9I3</accession>
<gene>
    <name evidence="1" type="ORF">Cvel_15740</name>
</gene>
<dbReference type="AlphaFoldDB" id="A0A0G4F9I3"/>
<organism evidence="1">
    <name type="scientific">Chromera velia CCMP2878</name>
    <dbReference type="NCBI Taxonomy" id="1169474"/>
    <lineage>
        <taxon>Eukaryota</taxon>
        <taxon>Sar</taxon>
        <taxon>Alveolata</taxon>
        <taxon>Colpodellida</taxon>
        <taxon>Chromeraceae</taxon>
        <taxon>Chromera</taxon>
    </lineage>
</organism>
<protein>
    <submittedName>
        <fullName evidence="1">Uncharacterized protein</fullName>
    </submittedName>
</protein>
<proteinExistence type="predicted"/>
<evidence type="ECO:0000313" key="1">
    <source>
        <dbReference type="EMBL" id="CEM08911.1"/>
    </source>
</evidence>
<dbReference type="EMBL" id="CDMZ01000195">
    <property type="protein sequence ID" value="CEM08911.1"/>
    <property type="molecule type" value="Genomic_DNA"/>
</dbReference>
<name>A0A0G4F9I3_9ALVE</name>
<sequence length="193" mass="21808">MGPNNSGQFPSSTDWAFPEPIALQGASSSAVKWAWGQTLDLPERKYNLTPPRLLKVLRTPPALPPQPGDRKDYDYGPQNVNVREIHDCVELYEDGRFRWRKEADATMGNFPIPNSNRTQRKAHFTTHAPNNIRVKILKPITTIEKRMWNSTRDSEKGKGDTILTSSNSCPPSNGWWITVMGGGDPQWILHETV</sequence>
<dbReference type="VEuPathDB" id="CryptoDB:Cvel_15740"/>
<reference evidence="1" key="1">
    <citation type="submission" date="2014-11" db="EMBL/GenBank/DDBJ databases">
        <authorList>
            <person name="Otto D Thomas"/>
            <person name="Naeem Raeece"/>
        </authorList>
    </citation>
    <scope>NUCLEOTIDE SEQUENCE</scope>
</reference>